<keyword evidence="3" id="KW-1185">Reference proteome</keyword>
<feature type="coiled-coil region" evidence="1">
    <location>
        <begin position="245"/>
        <end position="279"/>
    </location>
</feature>
<dbReference type="EMBL" id="CP015103">
    <property type="protein sequence ID" value="ASJ09094.1"/>
    <property type="molecule type" value="Genomic_DNA"/>
</dbReference>
<dbReference type="Proteomes" id="UP000250125">
    <property type="component" value="Chromosome"/>
</dbReference>
<proteinExistence type="predicted"/>
<evidence type="ECO:0000313" key="2">
    <source>
        <dbReference type="EMBL" id="ASJ09094.1"/>
    </source>
</evidence>
<protein>
    <submittedName>
        <fullName evidence="2">Uncharacterized protein</fullName>
    </submittedName>
</protein>
<name>A0A2Z2MQV2_9EURY</name>
<sequence>MYPIDRKHADKYAEISSKISGSDAGAEKKDLSETAAKLLQALGIKHSAEEHPEKYRENIGFYGSAIGRRPVTWETASKYKLWAVFFDHIALKIAKGDPRVSSALAEFLSIVPTDFEEFIKEVKENPEEHAKNFILFAKKRGVPLDEEDTKKIIGAMRAAAEIASSLTARRSIEEVANILHSAYMSNDPAAVLKKYGIDVDRIRENVVAILKQHELEEMAYGREKGGDIGGAGTPAKIEPSVEGLLREISETLREISVRLDELTETIKDIEKRIEEMEKGERP</sequence>
<dbReference type="RefSeq" id="WP_088856328.1">
    <property type="nucleotide sequence ID" value="NZ_CP015103.1"/>
</dbReference>
<evidence type="ECO:0000313" key="3">
    <source>
        <dbReference type="Proteomes" id="UP000250125"/>
    </source>
</evidence>
<gene>
    <name evidence="2" type="ORF">A3L11_07575</name>
</gene>
<dbReference type="AlphaFoldDB" id="A0A2Z2MQV2"/>
<dbReference type="GeneID" id="33318087"/>
<dbReference type="KEGG" id="tsl:A3L11_07575"/>
<accession>A0A2Z2MQV2</accession>
<reference evidence="2 3" key="1">
    <citation type="submission" date="2016-04" db="EMBL/GenBank/DDBJ databases">
        <title>Complete genome sequence of Thermococcus siculi type strain RG-20.</title>
        <authorList>
            <person name="Oger P.M."/>
        </authorList>
    </citation>
    <scope>NUCLEOTIDE SEQUENCE [LARGE SCALE GENOMIC DNA]</scope>
    <source>
        <strain evidence="2 3">RG-20</strain>
    </source>
</reference>
<evidence type="ECO:0000256" key="1">
    <source>
        <dbReference type="SAM" id="Coils"/>
    </source>
</evidence>
<keyword evidence="1" id="KW-0175">Coiled coil</keyword>
<organism evidence="2 3">
    <name type="scientific">Thermococcus siculi</name>
    <dbReference type="NCBI Taxonomy" id="72803"/>
    <lineage>
        <taxon>Archaea</taxon>
        <taxon>Methanobacteriati</taxon>
        <taxon>Methanobacteriota</taxon>
        <taxon>Thermococci</taxon>
        <taxon>Thermococcales</taxon>
        <taxon>Thermococcaceae</taxon>
        <taxon>Thermococcus</taxon>
    </lineage>
</organism>